<dbReference type="PIRSF" id="PIRSF006324">
    <property type="entry name" value="LeuE"/>
    <property type="match status" value="1"/>
</dbReference>
<keyword evidence="4 6" id="KW-1133">Transmembrane helix</keyword>
<dbReference type="InterPro" id="IPR001123">
    <property type="entry name" value="LeuE-type"/>
</dbReference>
<evidence type="ECO:0000313" key="7">
    <source>
        <dbReference type="EMBL" id="NDL58263.1"/>
    </source>
</evidence>
<organism evidence="7 8">
    <name type="scientific">Phytoactinopolyspora mesophila</name>
    <dbReference type="NCBI Taxonomy" id="2650750"/>
    <lineage>
        <taxon>Bacteria</taxon>
        <taxon>Bacillati</taxon>
        <taxon>Actinomycetota</taxon>
        <taxon>Actinomycetes</taxon>
        <taxon>Jiangellales</taxon>
        <taxon>Jiangellaceae</taxon>
        <taxon>Phytoactinopolyspora</taxon>
    </lineage>
</organism>
<dbReference type="GO" id="GO:0005886">
    <property type="term" value="C:plasma membrane"/>
    <property type="evidence" value="ECO:0007669"/>
    <property type="project" value="UniProtKB-SubCell"/>
</dbReference>
<sequence>MPTTPSSYGNRSVHGSLMFPDRWLPFVGVLLLVLCTPGPDFLVVLRHSLSGPSTGYRAVGGVVTGLTLHTMIAVVGLAAIIAAHPPVFHGVRLAGAAYLTWLGIASLRSFLARRRSLATGGKPDTEQAIMAPAGHPFRDGVLTNTLNPKAILFFVGLLPQFVTPGSSVVGQIVFFAVTTIMLAAIWLTLLVQVIGKAMTLLNRPSVRSSLDALTAAAFFGLAASLTW</sequence>
<evidence type="ECO:0000256" key="2">
    <source>
        <dbReference type="ARBA" id="ARBA00022475"/>
    </source>
</evidence>
<feature type="transmembrane region" description="Helical" evidence="6">
    <location>
        <begin position="23"/>
        <end position="45"/>
    </location>
</feature>
<comment type="subcellular location">
    <subcellularLocation>
        <location evidence="1">Cell membrane</location>
        <topology evidence="1">Multi-pass membrane protein</topology>
    </subcellularLocation>
</comment>
<evidence type="ECO:0000256" key="1">
    <source>
        <dbReference type="ARBA" id="ARBA00004651"/>
    </source>
</evidence>
<feature type="transmembrane region" description="Helical" evidence="6">
    <location>
        <begin position="146"/>
        <end position="162"/>
    </location>
</feature>
<dbReference type="Proteomes" id="UP000460435">
    <property type="component" value="Unassembled WGS sequence"/>
</dbReference>
<keyword evidence="3 6" id="KW-0812">Transmembrane</keyword>
<evidence type="ECO:0000256" key="3">
    <source>
        <dbReference type="ARBA" id="ARBA00022692"/>
    </source>
</evidence>
<keyword evidence="2" id="KW-1003">Cell membrane</keyword>
<name>A0A7K3M4M2_9ACTN</name>
<feature type="transmembrane region" description="Helical" evidence="6">
    <location>
        <begin position="57"/>
        <end position="81"/>
    </location>
</feature>
<proteinExistence type="predicted"/>
<dbReference type="EMBL" id="WLZY01000004">
    <property type="protein sequence ID" value="NDL58263.1"/>
    <property type="molecule type" value="Genomic_DNA"/>
</dbReference>
<accession>A0A7K3M4M2</accession>
<dbReference type="RefSeq" id="WP_162450932.1">
    <property type="nucleotide sequence ID" value="NZ_WLZY01000004.1"/>
</dbReference>
<dbReference type="GO" id="GO:0015171">
    <property type="term" value="F:amino acid transmembrane transporter activity"/>
    <property type="evidence" value="ECO:0007669"/>
    <property type="project" value="TreeGrafter"/>
</dbReference>
<dbReference type="Pfam" id="PF01810">
    <property type="entry name" value="LysE"/>
    <property type="match status" value="1"/>
</dbReference>
<dbReference type="AlphaFoldDB" id="A0A7K3M4M2"/>
<comment type="caution">
    <text evidence="7">The sequence shown here is derived from an EMBL/GenBank/DDBJ whole genome shotgun (WGS) entry which is preliminary data.</text>
</comment>
<reference evidence="7 8" key="1">
    <citation type="submission" date="2019-11" db="EMBL/GenBank/DDBJ databases">
        <authorList>
            <person name="Li X.-J."/>
            <person name="Feng X.-M."/>
        </authorList>
    </citation>
    <scope>NUCLEOTIDE SEQUENCE [LARGE SCALE GENOMIC DNA]</scope>
    <source>
        <strain evidence="7 8">XMNu-373</strain>
    </source>
</reference>
<gene>
    <name evidence="7" type="ORF">F7O44_14400</name>
</gene>
<dbReference type="PANTHER" id="PTHR30086">
    <property type="entry name" value="ARGININE EXPORTER PROTEIN ARGO"/>
    <property type="match status" value="1"/>
</dbReference>
<evidence type="ECO:0000256" key="5">
    <source>
        <dbReference type="ARBA" id="ARBA00023136"/>
    </source>
</evidence>
<evidence type="ECO:0000256" key="4">
    <source>
        <dbReference type="ARBA" id="ARBA00022989"/>
    </source>
</evidence>
<dbReference type="PANTHER" id="PTHR30086:SF20">
    <property type="entry name" value="ARGININE EXPORTER PROTEIN ARGO-RELATED"/>
    <property type="match status" value="1"/>
</dbReference>
<evidence type="ECO:0000256" key="6">
    <source>
        <dbReference type="SAM" id="Phobius"/>
    </source>
</evidence>
<protein>
    <submittedName>
        <fullName evidence="7">LysE family translocator</fullName>
    </submittedName>
</protein>
<keyword evidence="5 6" id="KW-0472">Membrane</keyword>
<keyword evidence="8" id="KW-1185">Reference proteome</keyword>
<evidence type="ECO:0000313" key="8">
    <source>
        <dbReference type="Proteomes" id="UP000460435"/>
    </source>
</evidence>
<feature type="transmembrane region" description="Helical" evidence="6">
    <location>
        <begin position="87"/>
        <end position="107"/>
    </location>
</feature>
<feature type="transmembrane region" description="Helical" evidence="6">
    <location>
        <begin position="168"/>
        <end position="194"/>
    </location>
</feature>